<evidence type="ECO:0000313" key="2">
    <source>
        <dbReference type="Proteomes" id="UP001144205"/>
    </source>
</evidence>
<name>A0ABQ5LYU5_9RHOB</name>
<evidence type="ECO:0000313" key="1">
    <source>
        <dbReference type="EMBL" id="GKY89575.1"/>
    </source>
</evidence>
<protein>
    <submittedName>
        <fullName evidence="1">Uncharacterized protein</fullName>
    </submittedName>
</protein>
<gene>
    <name evidence="1" type="ORF">STA1M1_34440</name>
</gene>
<dbReference type="EMBL" id="BROH01000013">
    <property type="protein sequence ID" value="GKY89575.1"/>
    <property type="molecule type" value="Genomic_DNA"/>
</dbReference>
<comment type="caution">
    <text evidence="1">The sequence shown here is derived from an EMBL/GenBank/DDBJ whole genome shotgun (WGS) entry which is preliminary data.</text>
</comment>
<reference evidence="1" key="1">
    <citation type="journal article" date="2023" name="Int. J. Syst. Evol. Microbiol.">
        <title>Sinisalibacter aestuarii sp. nov., isolated from estuarine sediment of the Arakawa River.</title>
        <authorList>
            <person name="Arafat S.T."/>
            <person name="Hirano S."/>
            <person name="Sato A."/>
            <person name="Takeuchi K."/>
            <person name="Yasuda T."/>
            <person name="Terahara T."/>
            <person name="Hamada M."/>
            <person name="Kobayashi T."/>
        </authorList>
    </citation>
    <scope>NUCLEOTIDE SEQUENCE</scope>
    <source>
        <strain evidence="1">B-399</strain>
    </source>
</reference>
<dbReference type="RefSeq" id="WP_281843598.1">
    <property type="nucleotide sequence ID" value="NZ_BROH01000013.1"/>
</dbReference>
<proteinExistence type="predicted"/>
<dbReference type="Proteomes" id="UP001144205">
    <property type="component" value="Unassembled WGS sequence"/>
</dbReference>
<keyword evidence="2" id="KW-1185">Reference proteome</keyword>
<accession>A0ABQ5LYU5</accession>
<organism evidence="1 2">
    <name type="scientific">Sinisalibacter aestuarii</name>
    <dbReference type="NCBI Taxonomy" id="2949426"/>
    <lineage>
        <taxon>Bacteria</taxon>
        <taxon>Pseudomonadati</taxon>
        <taxon>Pseudomonadota</taxon>
        <taxon>Alphaproteobacteria</taxon>
        <taxon>Rhodobacterales</taxon>
        <taxon>Roseobacteraceae</taxon>
        <taxon>Sinisalibacter</taxon>
    </lineage>
</organism>
<sequence length="49" mass="5235">MSTTLPVQAPAGSLTRIEKVVVCDTFGDSNEIASLRVKDGGKGRWRLSS</sequence>